<evidence type="ECO:0000313" key="1">
    <source>
        <dbReference type="EMBL" id="SDW17713.1"/>
    </source>
</evidence>
<gene>
    <name evidence="1" type="ORF">SAMN05443545_101298</name>
</gene>
<protein>
    <submittedName>
        <fullName evidence="1">Uncharacterized protein</fullName>
    </submittedName>
</protein>
<dbReference type="EMBL" id="FNNI01000001">
    <property type="protein sequence ID" value="SDW17713.1"/>
    <property type="molecule type" value="Genomic_DNA"/>
</dbReference>
<sequence length="51" mass="5676">MSERAELLLEDLLAEQQKTNQLLGMLIEALSDEQVDDEQVATIYLDGTPKG</sequence>
<keyword evidence="2" id="KW-1185">Reference proteome</keyword>
<reference evidence="1 2" key="1">
    <citation type="submission" date="2016-10" db="EMBL/GenBank/DDBJ databases">
        <authorList>
            <person name="de Groot N.N."/>
        </authorList>
    </citation>
    <scope>NUCLEOTIDE SEQUENCE [LARGE SCALE GENOMIC DNA]</scope>
    <source>
        <strain evidence="1 2">DSM 19219</strain>
    </source>
</reference>
<proteinExistence type="predicted"/>
<dbReference type="Proteomes" id="UP000198500">
    <property type="component" value="Unassembled WGS sequence"/>
</dbReference>
<dbReference type="STRING" id="574349.SAMN05443545_101298"/>
<organism evidence="1 2">
    <name type="scientific">Aidingimonas halophila</name>
    <dbReference type="NCBI Taxonomy" id="574349"/>
    <lineage>
        <taxon>Bacteria</taxon>
        <taxon>Pseudomonadati</taxon>
        <taxon>Pseudomonadota</taxon>
        <taxon>Gammaproteobacteria</taxon>
        <taxon>Oceanospirillales</taxon>
        <taxon>Halomonadaceae</taxon>
        <taxon>Aidingimonas</taxon>
    </lineage>
</organism>
<dbReference type="AlphaFoldDB" id="A0A1H2RDZ5"/>
<name>A0A1H2RDZ5_9GAMM</name>
<accession>A0A1H2RDZ5</accession>
<evidence type="ECO:0000313" key="2">
    <source>
        <dbReference type="Proteomes" id="UP000198500"/>
    </source>
</evidence>
<dbReference type="RefSeq" id="WP_175529725.1">
    <property type="nucleotide sequence ID" value="NZ_BMXH01000001.1"/>
</dbReference>